<evidence type="ECO:0000256" key="3">
    <source>
        <dbReference type="ARBA" id="ARBA00022737"/>
    </source>
</evidence>
<dbReference type="PANTHER" id="PTHR43300:SF11">
    <property type="entry name" value="ACETYLTRANSFERASE RV3034C-RELATED"/>
    <property type="match status" value="1"/>
</dbReference>
<dbReference type="SUPFAM" id="SSF51161">
    <property type="entry name" value="Trimeric LpxA-like enzymes"/>
    <property type="match status" value="1"/>
</dbReference>
<dbReference type="PROSITE" id="PS00101">
    <property type="entry name" value="HEXAPEP_TRANSFERASES"/>
    <property type="match status" value="1"/>
</dbReference>
<protein>
    <submittedName>
        <fullName evidence="5">Acyltransferase</fullName>
    </submittedName>
</protein>
<evidence type="ECO:0000313" key="5">
    <source>
        <dbReference type="EMBL" id="RGZ46980.1"/>
    </source>
</evidence>
<dbReference type="CDD" id="cd04647">
    <property type="entry name" value="LbH_MAT_like"/>
    <property type="match status" value="1"/>
</dbReference>
<keyword evidence="4 5" id="KW-0012">Acyltransferase</keyword>
<accession>A0A3R6E1W1</accession>
<dbReference type="GO" id="GO:0016746">
    <property type="term" value="F:acyltransferase activity"/>
    <property type="evidence" value="ECO:0007669"/>
    <property type="project" value="UniProtKB-KW"/>
</dbReference>
<dbReference type="Pfam" id="PF00132">
    <property type="entry name" value="Hexapep"/>
    <property type="match status" value="1"/>
</dbReference>
<dbReference type="Proteomes" id="UP000285173">
    <property type="component" value="Unassembled WGS sequence"/>
</dbReference>
<dbReference type="PANTHER" id="PTHR43300">
    <property type="entry name" value="ACETYLTRANSFERASE"/>
    <property type="match status" value="1"/>
</dbReference>
<sequence length="195" mass="22110">MGKNFSLTFRFLRKIGLYYSEEEYGQVSFAFFMLKIYRTYRNAFISRFLMESFIMTPISVRKWRPWLVRRMGAHVGKNVAIGDHVRIDSGHADMIYIEDYVQLTGGCRVLAHKRDLTDYHVGDNAADFGYKVEPVRLCKGCQIGMESMIMPGVTVGEGAIVGAGSLISKDIPAWTIAVGRPAKVVKEVPYRKIVE</sequence>
<keyword evidence="2 5" id="KW-0808">Transferase</keyword>
<evidence type="ECO:0000256" key="1">
    <source>
        <dbReference type="ARBA" id="ARBA00007274"/>
    </source>
</evidence>
<organism evidence="5 6">
    <name type="scientific">Parabacteroides merdae</name>
    <dbReference type="NCBI Taxonomy" id="46503"/>
    <lineage>
        <taxon>Bacteria</taxon>
        <taxon>Pseudomonadati</taxon>
        <taxon>Bacteroidota</taxon>
        <taxon>Bacteroidia</taxon>
        <taxon>Bacteroidales</taxon>
        <taxon>Tannerellaceae</taxon>
        <taxon>Parabacteroides</taxon>
    </lineage>
</organism>
<dbReference type="AlphaFoldDB" id="A0A3R6E1W1"/>
<dbReference type="InterPro" id="IPR018357">
    <property type="entry name" value="Hexapep_transf_CS"/>
</dbReference>
<gene>
    <name evidence="5" type="ORF">DW986_11305</name>
</gene>
<evidence type="ECO:0000256" key="2">
    <source>
        <dbReference type="ARBA" id="ARBA00022679"/>
    </source>
</evidence>
<dbReference type="InterPro" id="IPR011004">
    <property type="entry name" value="Trimer_LpxA-like_sf"/>
</dbReference>
<reference evidence="5 6" key="1">
    <citation type="submission" date="2018-08" db="EMBL/GenBank/DDBJ databases">
        <title>A genome reference for cultivated species of the human gut microbiota.</title>
        <authorList>
            <person name="Zou Y."/>
            <person name="Xue W."/>
            <person name="Luo G."/>
        </authorList>
    </citation>
    <scope>NUCLEOTIDE SEQUENCE [LARGE SCALE GENOMIC DNA]</scope>
    <source>
        <strain evidence="5 6">AM50-15</strain>
    </source>
</reference>
<evidence type="ECO:0000313" key="6">
    <source>
        <dbReference type="Proteomes" id="UP000285173"/>
    </source>
</evidence>
<comment type="similarity">
    <text evidence="1">Belongs to the transferase hexapeptide repeat family.</text>
</comment>
<comment type="caution">
    <text evidence="5">The sequence shown here is derived from an EMBL/GenBank/DDBJ whole genome shotgun (WGS) entry which is preliminary data.</text>
</comment>
<proteinExistence type="inferred from homology"/>
<keyword evidence="3" id="KW-0677">Repeat</keyword>
<dbReference type="InterPro" id="IPR001451">
    <property type="entry name" value="Hexapep"/>
</dbReference>
<dbReference type="Gene3D" id="2.160.10.10">
    <property type="entry name" value="Hexapeptide repeat proteins"/>
    <property type="match status" value="1"/>
</dbReference>
<dbReference type="EMBL" id="QSEF01000015">
    <property type="protein sequence ID" value="RGZ46980.1"/>
    <property type="molecule type" value="Genomic_DNA"/>
</dbReference>
<dbReference type="InterPro" id="IPR050179">
    <property type="entry name" value="Trans_hexapeptide_repeat"/>
</dbReference>
<name>A0A3R6E1W1_9BACT</name>
<evidence type="ECO:0000256" key="4">
    <source>
        <dbReference type="ARBA" id="ARBA00023315"/>
    </source>
</evidence>